<keyword evidence="6" id="KW-1185">Reference proteome</keyword>
<dbReference type="InterPro" id="IPR011008">
    <property type="entry name" value="Dimeric_a/b-barrel"/>
</dbReference>
<evidence type="ECO:0000256" key="3">
    <source>
        <dbReference type="ARBA" id="ARBA00023163"/>
    </source>
</evidence>
<dbReference type="SMART" id="SM00344">
    <property type="entry name" value="HTH_ASNC"/>
    <property type="match status" value="1"/>
</dbReference>
<evidence type="ECO:0000256" key="2">
    <source>
        <dbReference type="ARBA" id="ARBA00023125"/>
    </source>
</evidence>
<keyword evidence="1" id="KW-0805">Transcription regulation</keyword>
<dbReference type="PRINTS" id="PR00033">
    <property type="entry name" value="HTHASNC"/>
</dbReference>
<evidence type="ECO:0000256" key="1">
    <source>
        <dbReference type="ARBA" id="ARBA00023015"/>
    </source>
</evidence>
<dbReference type="GO" id="GO:0043565">
    <property type="term" value="F:sequence-specific DNA binding"/>
    <property type="evidence" value="ECO:0007669"/>
    <property type="project" value="InterPro"/>
</dbReference>
<name>C7NGJ0_KYTSD</name>
<dbReference type="EMBL" id="CP001686">
    <property type="protein sequence ID" value="ACV06098.1"/>
    <property type="molecule type" value="Genomic_DNA"/>
</dbReference>
<dbReference type="PANTHER" id="PTHR30154:SF34">
    <property type="entry name" value="TRANSCRIPTIONAL REGULATOR AZLB"/>
    <property type="match status" value="1"/>
</dbReference>
<keyword evidence="3" id="KW-0804">Transcription</keyword>
<dbReference type="SUPFAM" id="SSF46785">
    <property type="entry name" value="Winged helix' DNA-binding domain"/>
    <property type="match status" value="1"/>
</dbReference>
<organism evidence="5 6">
    <name type="scientific">Kytococcus sedentarius (strain ATCC 14392 / DSM 20547 / JCM 11482 / CCUG 33030 / NBRC 15357 / NCTC 11040 / CCM 314 / 541)</name>
    <name type="common">Micrococcus sedentarius</name>
    <dbReference type="NCBI Taxonomy" id="478801"/>
    <lineage>
        <taxon>Bacteria</taxon>
        <taxon>Bacillati</taxon>
        <taxon>Actinomycetota</taxon>
        <taxon>Actinomycetes</taxon>
        <taxon>Micrococcales</taxon>
        <taxon>Kytococcaceae</taxon>
        <taxon>Kytococcus</taxon>
    </lineage>
</organism>
<dbReference type="InterPro" id="IPR019887">
    <property type="entry name" value="Tscrpt_reg_AsnC/Lrp_C"/>
</dbReference>
<dbReference type="AlphaFoldDB" id="C7NGJ0"/>
<dbReference type="HOGENOM" id="CLU_091233_5_0_11"/>
<sequence length="165" mass="18029">MCVMHSDEDQPARSRLDELDRRILRLFLDAPHIGVLGASRELGVARGTVTARLARLEQRGVIRTWGPRLDPARMGYPVTAFVTLQVHQTPGHESVSAHLASIPQVIEAHTTTGDGDLLARVVAASNRDLQDVVDAVVAHPNVARASTVIALDERVPARSRELLRD</sequence>
<evidence type="ECO:0000313" key="6">
    <source>
        <dbReference type="Proteomes" id="UP000006666"/>
    </source>
</evidence>
<feature type="domain" description="HTH asnC-type" evidence="4">
    <location>
        <begin position="16"/>
        <end position="77"/>
    </location>
</feature>
<dbReference type="GO" id="GO:0043200">
    <property type="term" value="P:response to amino acid"/>
    <property type="evidence" value="ECO:0007669"/>
    <property type="project" value="TreeGrafter"/>
</dbReference>
<evidence type="ECO:0000259" key="4">
    <source>
        <dbReference type="PROSITE" id="PS50956"/>
    </source>
</evidence>
<dbReference type="Proteomes" id="UP000006666">
    <property type="component" value="Chromosome"/>
</dbReference>
<dbReference type="InterPro" id="IPR000485">
    <property type="entry name" value="AsnC-type_HTH_dom"/>
</dbReference>
<dbReference type="Gene3D" id="1.10.10.10">
    <property type="entry name" value="Winged helix-like DNA-binding domain superfamily/Winged helix DNA-binding domain"/>
    <property type="match status" value="1"/>
</dbReference>
<dbReference type="SUPFAM" id="SSF54909">
    <property type="entry name" value="Dimeric alpha+beta barrel"/>
    <property type="match status" value="1"/>
</dbReference>
<dbReference type="InterPro" id="IPR036390">
    <property type="entry name" value="WH_DNA-bd_sf"/>
</dbReference>
<dbReference type="PANTHER" id="PTHR30154">
    <property type="entry name" value="LEUCINE-RESPONSIVE REGULATORY PROTEIN"/>
    <property type="match status" value="1"/>
</dbReference>
<evidence type="ECO:0000313" key="5">
    <source>
        <dbReference type="EMBL" id="ACV06098.1"/>
    </source>
</evidence>
<keyword evidence="2" id="KW-0238">DNA-binding</keyword>
<dbReference type="eggNOG" id="COG1522">
    <property type="taxonomic scope" value="Bacteria"/>
</dbReference>
<dbReference type="PROSITE" id="PS50956">
    <property type="entry name" value="HTH_ASNC_2"/>
    <property type="match status" value="1"/>
</dbReference>
<dbReference type="InterPro" id="IPR019888">
    <property type="entry name" value="Tscrpt_reg_AsnC-like"/>
</dbReference>
<dbReference type="Gene3D" id="3.30.70.920">
    <property type="match status" value="1"/>
</dbReference>
<dbReference type="InterPro" id="IPR036388">
    <property type="entry name" value="WH-like_DNA-bd_sf"/>
</dbReference>
<reference evidence="5 6" key="1">
    <citation type="journal article" date="2009" name="Stand. Genomic Sci.">
        <title>Complete genome sequence of Kytococcus sedentarius type strain (541).</title>
        <authorList>
            <person name="Sims D."/>
            <person name="Brettin T."/>
            <person name="Detter J.C."/>
            <person name="Han C."/>
            <person name="Lapidus A."/>
            <person name="Copeland A."/>
            <person name="Glavina Del Rio T."/>
            <person name="Nolan M."/>
            <person name="Chen F."/>
            <person name="Lucas S."/>
            <person name="Tice H."/>
            <person name="Cheng J.F."/>
            <person name="Bruce D."/>
            <person name="Goodwin L."/>
            <person name="Pitluck S."/>
            <person name="Ovchinnikova G."/>
            <person name="Pati A."/>
            <person name="Ivanova N."/>
            <person name="Mavrommatis K."/>
            <person name="Chen A."/>
            <person name="Palaniappan K."/>
            <person name="D'haeseleer P."/>
            <person name="Chain P."/>
            <person name="Bristow J."/>
            <person name="Eisen J.A."/>
            <person name="Markowitz V."/>
            <person name="Hugenholtz P."/>
            <person name="Schneider S."/>
            <person name="Goker M."/>
            <person name="Pukall R."/>
            <person name="Kyrpides N.C."/>
            <person name="Klenk H.P."/>
        </authorList>
    </citation>
    <scope>NUCLEOTIDE SEQUENCE [LARGE SCALE GENOMIC DNA]</scope>
    <source>
        <strain evidence="6">ATCC 14392 / DSM 20547 / JCM 11482 / CCUG 33030 / NBRC 15357 / NCTC 11040 / CCM 314 / 541</strain>
    </source>
</reference>
<gene>
    <name evidence="5" type="ordered locus">Ksed_10540</name>
</gene>
<dbReference type="Pfam" id="PF01037">
    <property type="entry name" value="AsnC_trans_reg"/>
    <property type="match status" value="1"/>
</dbReference>
<accession>C7NGJ0</accession>
<dbReference type="KEGG" id="kse:Ksed_10540"/>
<dbReference type="GO" id="GO:0005829">
    <property type="term" value="C:cytosol"/>
    <property type="evidence" value="ECO:0007669"/>
    <property type="project" value="TreeGrafter"/>
</dbReference>
<proteinExistence type="predicted"/>
<dbReference type="Pfam" id="PF13412">
    <property type="entry name" value="HTH_24"/>
    <property type="match status" value="1"/>
</dbReference>
<dbReference type="STRING" id="478801.Ksed_10540"/>
<protein>
    <submittedName>
        <fullName evidence="5">Transcriptional regulator, AsnC family</fullName>
    </submittedName>
</protein>